<dbReference type="Pfam" id="PF02308">
    <property type="entry name" value="MgtC"/>
    <property type="match status" value="1"/>
</dbReference>
<evidence type="ECO:0000256" key="7">
    <source>
        <dbReference type="SAM" id="Phobius"/>
    </source>
</evidence>
<dbReference type="EMBL" id="PEVY01000056">
    <property type="protein sequence ID" value="PIU75077.1"/>
    <property type="molecule type" value="Genomic_DNA"/>
</dbReference>
<name>A0A2M7AWS7_9BACT</name>
<evidence type="ECO:0000259" key="8">
    <source>
        <dbReference type="Pfam" id="PF02308"/>
    </source>
</evidence>
<dbReference type="Proteomes" id="UP000228775">
    <property type="component" value="Unassembled WGS sequence"/>
</dbReference>
<dbReference type="InterPro" id="IPR003416">
    <property type="entry name" value="MgtC/SapB/SrpB/YhiD_fam"/>
</dbReference>
<comment type="subcellular location">
    <subcellularLocation>
        <location evidence="1">Cell membrane</location>
        <topology evidence="1">Multi-pass membrane protein</topology>
    </subcellularLocation>
</comment>
<sequence length="144" mass="15356">MFEQNILRIFCQLILAALFGSLIGLERRQIGKAAGMRTFALVCVGAALFTILSYQGLAGATQVDGTRIASQIVVGIGFIGAGIVMHYHGRVRGLTTAAGIWAAAAVGMAIGFGMYLTSFVATLLILLILFLLGRFEFKIKKSVK</sequence>
<evidence type="ECO:0000256" key="2">
    <source>
        <dbReference type="ARBA" id="ARBA00009298"/>
    </source>
</evidence>
<evidence type="ECO:0000256" key="3">
    <source>
        <dbReference type="ARBA" id="ARBA00022475"/>
    </source>
</evidence>
<evidence type="ECO:0000256" key="6">
    <source>
        <dbReference type="ARBA" id="ARBA00023136"/>
    </source>
</evidence>
<feature type="transmembrane region" description="Helical" evidence="7">
    <location>
        <begin position="6"/>
        <end position="25"/>
    </location>
</feature>
<feature type="transmembrane region" description="Helical" evidence="7">
    <location>
        <begin position="119"/>
        <end position="137"/>
    </location>
</feature>
<evidence type="ECO:0000256" key="4">
    <source>
        <dbReference type="ARBA" id="ARBA00022692"/>
    </source>
</evidence>
<evidence type="ECO:0000256" key="1">
    <source>
        <dbReference type="ARBA" id="ARBA00004651"/>
    </source>
</evidence>
<comment type="similarity">
    <text evidence="2">Belongs to the MgtC/SapB family.</text>
</comment>
<feature type="transmembrane region" description="Helical" evidence="7">
    <location>
        <begin position="68"/>
        <end position="87"/>
    </location>
</feature>
<protein>
    <recommendedName>
        <fullName evidence="8">MgtC/SapB/SrpB/YhiD N-terminal domain-containing protein</fullName>
    </recommendedName>
</protein>
<feature type="transmembrane region" description="Helical" evidence="7">
    <location>
        <begin position="37"/>
        <end position="56"/>
    </location>
</feature>
<evidence type="ECO:0000313" key="10">
    <source>
        <dbReference type="Proteomes" id="UP000228775"/>
    </source>
</evidence>
<dbReference type="GO" id="GO:0005886">
    <property type="term" value="C:plasma membrane"/>
    <property type="evidence" value="ECO:0007669"/>
    <property type="project" value="UniProtKB-SubCell"/>
</dbReference>
<dbReference type="PANTHER" id="PTHR33778:SF1">
    <property type="entry name" value="MAGNESIUM TRANSPORTER YHID-RELATED"/>
    <property type="match status" value="1"/>
</dbReference>
<evidence type="ECO:0000313" key="9">
    <source>
        <dbReference type="EMBL" id="PIU75077.1"/>
    </source>
</evidence>
<keyword evidence="3" id="KW-1003">Cell membrane</keyword>
<keyword evidence="5 7" id="KW-1133">Transmembrane helix</keyword>
<dbReference type="InterPro" id="IPR049177">
    <property type="entry name" value="MgtC_SapB_SrpB_YhiD_N"/>
</dbReference>
<feature type="domain" description="MgtC/SapB/SrpB/YhiD N-terminal" evidence="8">
    <location>
        <begin position="13"/>
        <end position="136"/>
    </location>
</feature>
<feature type="transmembrane region" description="Helical" evidence="7">
    <location>
        <begin position="94"/>
        <end position="113"/>
    </location>
</feature>
<evidence type="ECO:0000256" key="5">
    <source>
        <dbReference type="ARBA" id="ARBA00022989"/>
    </source>
</evidence>
<dbReference type="AlphaFoldDB" id="A0A2M7AWS7"/>
<keyword evidence="6 7" id="KW-0472">Membrane</keyword>
<keyword evidence="4 7" id="KW-0812">Transmembrane</keyword>
<dbReference type="PANTHER" id="PTHR33778">
    <property type="entry name" value="PROTEIN MGTC"/>
    <property type="match status" value="1"/>
</dbReference>
<proteinExistence type="inferred from homology"/>
<dbReference type="PRINTS" id="PR01837">
    <property type="entry name" value="MGTCSAPBPROT"/>
</dbReference>
<comment type="caution">
    <text evidence="9">The sequence shown here is derived from an EMBL/GenBank/DDBJ whole genome shotgun (WGS) entry which is preliminary data.</text>
</comment>
<gene>
    <name evidence="9" type="ORF">COS76_02750</name>
</gene>
<accession>A0A2M7AWS7</accession>
<reference evidence="10" key="1">
    <citation type="submission" date="2017-09" db="EMBL/GenBank/DDBJ databases">
        <title>Depth-based differentiation of microbial function through sediment-hosted aquifers and enrichment of novel symbionts in the deep terrestrial subsurface.</title>
        <authorList>
            <person name="Probst A.J."/>
            <person name="Ladd B."/>
            <person name="Jarett J.K."/>
            <person name="Geller-Mcgrath D.E."/>
            <person name="Sieber C.M.K."/>
            <person name="Emerson J.B."/>
            <person name="Anantharaman K."/>
            <person name="Thomas B.C."/>
            <person name="Malmstrom R."/>
            <person name="Stieglmeier M."/>
            <person name="Klingl A."/>
            <person name="Woyke T."/>
            <person name="Ryan C.M."/>
            <person name="Banfield J.F."/>
        </authorList>
    </citation>
    <scope>NUCLEOTIDE SEQUENCE [LARGE SCALE GENOMIC DNA]</scope>
</reference>
<organism evidence="9 10">
    <name type="scientific">Candidatus Portnoybacteria bacterium CG06_land_8_20_14_3_00_39_12</name>
    <dbReference type="NCBI Taxonomy" id="1974809"/>
    <lineage>
        <taxon>Bacteria</taxon>
        <taxon>Candidatus Portnoyibacteriota</taxon>
    </lineage>
</organism>